<keyword evidence="1" id="KW-0812">Transmembrane</keyword>
<feature type="transmembrane region" description="Helical" evidence="1">
    <location>
        <begin position="12"/>
        <end position="29"/>
    </location>
</feature>
<gene>
    <name evidence="3" type="ORF">CDQ78_04710</name>
</gene>
<reference evidence="3 4" key="1">
    <citation type="submission" date="2017-06" db="EMBL/GenBank/DDBJ databases">
        <title>Updating the genomic taxonomy and epidemiology of Campylobacter hyointestinalis; discovery in New Zealand farmed ruminants.</title>
        <authorList>
            <person name="Wilkinson D.A."/>
            <person name="Fayaz A."/>
            <person name="Biggs P.J."/>
            <person name="Midwinter A.C."/>
        </authorList>
    </citation>
    <scope>NUCLEOTIDE SEQUENCE [LARGE SCALE GENOMIC DNA]</scope>
    <source>
        <strain evidence="3 4">S1614a</strain>
    </source>
</reference>
<dbReference type="Proteomes" id="UP000239685">
    <property type="component" value="Unassembled WGS sequence"/>
</dbReference>
<keyword evidence="1" id="KW-0472">Membrane</keyword>
<accession>A0A855NEZ7</accession>
<dbReference type="AlphaFoldDB" id="A0A855NEZ7"/>
<evidence type="ECO:0000313" key="4">
    <source>
        <dbReference type="Proteomes" id="UP000239685"/>
    </source>
</evidence>
<evidence type="ECO:0000313" key="3">
    <source>
        <dbReference type="EMBL" id="PPB72232.1"/>
    </source>
</evidence>
<dbReference type="Pfam" id="PF03432">
    <property type="entry name" value="Relaxase"/>
    <property type="match status" value="1"/>
</dbReference>
<dbReference type="EMBL" id="NIQP01000003">
    <property type="protein sequence ID" value="PPB72232.1"/>
    <property type="molecule type" value="Genomic_DNA"/>
</dbReference>
<evidence type="ECO:0000256" key="1">
    <source>
        <dbReference type="SAM" id="Phobius"/>
    </source>
</evidence>
<protein>
    <submittedName>
        <fullName evidence="3">Relaxase</fullName>
    </submittedName>
</protein>
<keyword evidence="1" id="KW-1133">Transmembrane helix</keyword>
<feature type="domain" description="MobA/VirD2-like nuclease" evidence="2">
    <location>
        <begin position="121"/>
        <end position="210"/>
    </location>
</feature>
<proteinExistence type="predicted"/>
<dbReference type="InterPro" id="IPR005094">
    <property type="entry name" value="Endonuclease_MobA/VirD2"/>
</dbReference>
<name>A0A855NEZ7_CAMHY</name>
<comment type="caution">
    <text evidence="3">The sequence shown here is derived from an EMBL/GenBank/DDBJ whole genome shotgun (WGS) entry which is preliminary data.</text>
</comment>
<sequence>MIYIRGYPAPTLFIFSMLTSFYLFTNIFLKLQGFFLTSAEYDEILETLRVVRARRTHSQKSHHQHVSFGGMTFAKNKFSKQAVVKMISNLPKDRIKNCIDYTLKNSLDGYAINDKGEKVSSDDIIKEWSKDFGSHPNSKDAWHLIFSIKEPCSDERALKKLQSSVMEVMNKNFFGHKYSMVLHTHQNNPHIHVVLNKRNIFSDKKIHFDSRDEIKDFFDDVRTNFAYALDQRGLNYTNTSSLSKDLKQEWNKIKKSIKLETDDYFAKDFINDYYMKLQERNKENHKATASRIDVLLEETVVLKNEHERLFQLLINLKKKKNKRWYKVSKEYKEQGNFYVKKLNEIKGEAEKLRKIEYRAQKIAEFHKANYQDKVGGVVRLENFVYNYNQMRKAGFKTSKSDFENFKRAKRAIAIHRKKESELAIKYFDDSLIVSRMLGASDSIFKLDKKLKNLDQALHSLHNSSVGDELINLYDKRLKANKEFITDVVTKRFERVSQRLLKAEKISKDDFLFKEYFKGVEVLGVRADERLLKIKMKKDYIKTF</sequence>
<organism evidence="3 4">
    <name type="scientific">Campylobacter hyointestinalis subsp. hyointestinalis</name>
    <dbReference type="NCBI Taxonomy" id="91352"/>
    <lineage>
        <taxon>Bacteria</taxon>
        <taxon>Pseudomonadati</taxon>
        <taxon>Campylobacterota</taxon>
        <taxon>Epsilonproteobacteria</taxon>
        <taxon>Campylobacterales</taxon>
        <taxon>Campylobacteraceae</taxon>
        <taxon>Campylobacter</taxon>
    </lineage>
</organism>
<evidence type="ECO:0000259" key="2">
    <source>
        <dbReference type="Pfam" id="PF03432"/>
    </source>
</evidence>